<feature type="transmembrane region" description="Helical" evidence="5">
    <location>
        <begin position="376"/>
        <end position="399"/>
    </location>
</feature>
<feature type="transmembrane region" description="Helical" evidence="5">
    <location>
        <begin position="307"/>
        <end position="328"/>
    </location>
</feature>
<keyword evidence="5" id="KW-0520">NAD</keyword>
<dbReference type="GO" id="GO:0005886">
    <property type="term" value="C:plasma membrane"/>
    <property type="evidence" value="ECO:0007669"/>
    <property type="project" value="UniProtKB-SubCell"/>
</dbReference>
<evidence type="ECO:0000256" key="2">
    <source>
        <dbReference type="ARBA" id="ARBA00022692"/>
    </source>
</evidence>
<dbReference type="NCBIfam" id="NF004440">
    <property type="entry name" value="PRK05777.1-3"/>
    <property type="match status" value="1"/>
</dbReference>
<dbReference type="GO" id="GO:0012505">
    <property type="term" value="C:endomembrane system"/>
    <property type="evidence" value="ECO:0007669"/>
    <property type="project" value="UniProtKB-SubCell"/>
</dbReference>
<feature type="transmembrane region" description="Helical" evidence="5">
    <location>
        <begin position="405"/>
        <end position="432"/>
    </location>
</feature>
<dbReference type="NCBIfam" id="TIGR01770">
    <property type="entry name" value="NDH_I_N"/>
    <property type="match status" value="1"/>
</dbReference>
<protein>
    <recommendedName>
        <fullName evidence="5">NADH-quinone oxidoreductase subunit N</fullName>
        <ecNumber evidence="5">7.1.1.-</ecNumber>
    </recommendedName>
    <alternativeName>
        <fullName evidence="5">NADH dehydrogenase I subunit N</fullName>
    </alternativeName>
    <alternativeName>
        <fullName evidence="5">NDH-1 subunit N</fullName>
    </alternativeName>
</protein>
<keyword evidence="5" id="KW-1278">Translocase</keyword>
<dbReference type="AlphaFoldDB" id="A0A0P7XAV6"/>
<feature type="transmembrane region" description="Helical" evidence="5">
    <location>
        <begin position="334"/>
        <end position="355"/>
    </location>
</feature>
<evidence type="ECO:0000256" key="6">
    <source>
        <dbReference type="RuleBase" id="RU000320"/>
    </source>
</evidence>
<accession>A0A0P7XAV6</accession>
<dbReference type="GO" id="GO:0050136">
    <property type="term" value="F:NADH dehydrogenase (quinone) (non-electrogenic) activity"/>
    <property type="evidence" value="ECO:0007669"/>
    <property type="project" value="UniProtKB-UniRule"/>
</dbReference>
<organism evidence="8 10">
    <name type="scientific">Saliniramus fredricksonii</name>
    <dbReference type="NCBI Taxonomy" id="1653334"/>
    <lineage>
        <taxon>Bacteria</taxon>
        <taxon>Pseudomonadati</taxon>
        <taxon>Pseudomonadota</taxon>
        <taxon>Alphaproteobacteria</taxon>
        <taxon>Hyphomicrobiales</taxon>
        <taxon>Salinarimonadaceae</taxon>
        <taxon>Saliniramus</taxon>
    </lineage>
</organism>
<dbReference type="Proteomes" id="UP000182800">
    <property type="component" value="Unassembled WGS sequence"/>
</dbReference>
<keyword evidence="5" id="KW-1003">Cell membrane</keyword>
<keyword evidence="4 5" id="KW-0472">Membrane</keyword>
<keyword evidence="5" id="KW-0874">Quinone</keyword>
<feature type="transmembrane region" description="Helical" evidence="5">
    <location>
        <begin position="87"/>
        <end position="103"/>
    </location>
</feature>
<evidence type="ECO:0000256" key="3">
    <source>
        <dbReference type="ARBA" id="ARBA00022989"/>
    </source>
</evidence>
<comment type="subcellular location">
    <subcellularLocation>
        <location evidence="5">Cell membrane</location>
        <topology evidence="5">Multi-pass membrane protein</topology>
    </subcellularLocation>
    <subcellularLocation>
        <location evidence="1">Endomembrane system</location>
        <topology evidence="1">Multi-pass membrane protein</topology>
    </subcellularLocation>
    <subcellularLocation>
        <location evidence="6">Membrane</location>
        <topology evidence="6">Multi-pass membrane protein</topology>
    </subcellularLocation>
</comment>
<evidence type="ECO:0000256" key="4">
    <source>
        <dbReference type="ARBA" id="ARBA00023136"/>
    </source>
</evidence>
<feature type="transmembrane region" description="Helical" evidence="5">
    <location>
        <begin position="258"/>
        <end position="276"/>
    </location>
</feature>
<dbReference type="EMBL" id="FMBM01000002">
    <property type="protein sequence ID" value="SCC81333.1"/>
    <property type="molecule type" value="Genomic_DNA"/>
</dbReference>
<dbReference type="EC" id="7.1.1.-" evidence="5"/>
<feature type="domain" description="NADH:quinone oxidoreductase/Mrp antiporter transmembrane" evidence="7">
    <location>
        <begin position="134"/>
        <end position="427"/>
    </location>
</feature>
<evidence type="ECO:0000256" key="5">
    <source>
        <dbReference type="HAMAP-Rule" id="MF_00445"/>
    </source>
</evidence>
<feature type="transmembrane region" description="Helical" evidence="5">
    <location>
        <begin position="169"/>
        <end position="193"/>
    </location>
</feature>
<comment type="subunit">
    <text evidence="5">NDH-1 is composed of 14 different subunits. Subunits NuoA, H, J, K, L, M, N constitute the membrane sector of the complex.</text>
</comment>
<dbReference type="PANTHER" id="PTHR22773">
    <property type="entry name" value="NADH DEHYDROGENASE"/>
    <property type="match status" value="1"/>
</dbReference>
<feature type="transmembrane region" description="Helical" evidence="5">
    <location>
        <begin position="20"/>
        <end position="40"/>
    </location>
</feature>
<feature type="transmembrane region" description="Helical" evidence="5">
    <location>
        <begin position="282"/>
        <end position="300"/>
    </location>
</feature>
<keyword evidence="5" id="KW-0813">Transport</keyword>
<dbReference type="GO" id="GO:0048038">
    <property type="term" value="F:quinone binding"/>
    <property type="evidence" value="ECO:0007669"/>
    <property type="project" value="UniProtKB-KW"/>
</dbReference>
<feature type="transmembrane region" description="Helical" evidence="5">
    <location>
        <begin position="453"/>
        <end position="471"/>
    </location>
</feature>
<evidence type="ECO:0000256" key="1">
    <source>
        <dbReference type="ARBA" id="ARBA00004127"/>
    </source>
</evidence>
<evidence type="ECO:0000313" key="8">
    <source>
        <dbReference type="EMBL" id="KPQ12431.1"/>
    </source>
</evidence>
<dbReference type="InterPro" id="IPR001750">
    <property type="entry name" value="ND/Mrp_TM"/>
</dbReference>
<dbReference type="Proteomes" id="UP000050497">
    <property type="component" value="Unassembled WGS sequence"/>
</dbReference>
<sequence length="487" mass="51404">MPVETTASGIPLYAVPVLGPALPEIIMAVGVLALVLYGALRGERSTGVVTAAAIALMAFTLGFILTMSGDTQVTFSDAFITDGFARFMKALVLIGAIVALAMSREHFRRLGIDRFEYPLLILLAAIGMMVMISANDLIALYLGLELQSLAAYVIASFHRDNARSTEAGLKYFVLGALASGMLLYGSSLVYGFTGTVSFPEIATVVAEGANPGVIFGLVFIAAGIAFKVSAVPFHMWTPDVYQGAPTPVTAFFASAPKVAAMALAVRVFIGAFPTIVDQWQQIIVFIAVLSMFLGAFAAIGQRDIKRLMAYSSIANIGFALLGLAAGTQEGVQAVLVYMAIYLVMTLGVFACILSMRRGGVELETIDDLAGTARTHPGFAFAMAMLMLSLAGIPPLAGFIGKYYAFWAAVEAGLTVFAVLGVIASVIGAYYYLRIAKIIYFDEPVGSYEPMPGMLRGVMTISAVFVVGFWLVPAPLVAAAGAAARSLF</sequence>
<proteinExistence type="inferred from homology"/>
<dbReference type="OrthoDB" id="9811718at2"/>
<reference evidence="8 10" key="1">
    <citation type="submission" date="2015-09" db="EMBL/GenBank/DDBJ databases">
        <title>Identification and resolution of microdiversity through metagenomic sequencing of parallel consortia.</title>
        <authorList>
            <person name="Nelson W.C."/>
            <person name="Romine M.F."/>
            <person name="Lindemann S.R."/>
        </authorList>
    </citation>
    <scope>NUCLEOTIDE SEQUENCE [LARGE SCALE GENOMIC DNA]</scope>
    <source>
        <strain evidence="8">HL-109</strain>
    </source>
</reference>
<keyword evidence="5" id="KW-0830">Ubiquinone</keyword>
<evidence type="ECO:0000259" key="7">
    <source>
        <dbReference type="Pfam" id="PF00361"/>
    </source>
</evidence>
<reference evidence="9 11" key="2">
    <citation type="submission" date="2016-08" db="EMBL/GenBank/DDBJ databases">
        <authorList>
            <person name="Varghese N."/>
            <person name="Submissions Spin"/>
        </authorList>
    </citation>
    <scope>NUCLEOTIDE SEQUENCE [LARGE SCALE GENOMIC DNA]</scope>
    <source>
        <strain evidence="9 11">HL-109</strain>
    </source>
</reference>
<comment type="catalytic activity">
    <reaction evidence="5">
        <text>a quinone + NADH + 5 H(+)(in) = a quinol + NAD(+) + 4 H(+)(out)</text>
        <dbReference type="Rhea" id="RHEA:57888"/>
        <dbReference type="ChEBI" id="CHEBI:15378"/>
        <dbReference type="ChEBI" id="CHEBI:24646"/>
        <dbReference type="ChEBI" id="CHEBI:57540"/>
        <dbReference type="ChEBI" id="CHEBI:57945"/>
        <dbReference type="ChEBI" id="CHEBI:132124"/>
    </reaction>
</comment>
<keyword evidence="11" id="KW-1185">Reference proteome</keyword>
<evidence type="ECO:0000313" key="9">
    <source>
        <dbReference type="EMBL" id="SCC81333.1"/>
    </source>
</evidence>
<feature type="transmembrane region" description="Helical" evidence="5">
    <location>
        <begin position="47"/>
        <end position="67"/>
    </location>
</feature>
<evidence type="ECO:0000313" key="11">
    <source>
        <dbReference type="Proteomes" id="UP000182800"/>
    </source>
</evidence>
<dbReference type="STRING" id="1653334.GA0071312_2270"/>
<dbReference type="GO" id="GO:0008137">
    <property type="term" value="F:NADH dehydrogenase (ubiquinone) activity"/>
    <property type="evidence" value="ECO:0007669"/>
    <property type="project" value="InterPro"/>
</dbReference>
<comment type="caution">
    <text evidence="8">The sequence shown here is derived from an EMBL/GenBank/DDBJ whole genome shotgun (WGS) entry which is preliminary data.</text>
</comment>
<gene>
    <name evidence="5 8" type="primary">nuoN</name>
    <name evidence="9" type="ORF">GA0071312_2270</name>
    <name evidence="8" type="ORF">HLUCCO17_02365</name>
</gene>
<comment type="similarity">
    <text evidence="5">Belongs to the complex I subunit 2 family.</text>
</comment>
<dbReference type="InterPro" id="IPR010096">
    <property type="entry name" value="NADH-Q_OxRdtase_suN/2"/>
</dbReference>
<feature type="transmembrane region" description="Helical" evidence="5">
    <location>
        <begin position="213"/>
        <end position="237"/>
    </location>
</feature>
<name>A0A0P7XAV6_9HYPH</name>
<dbReference type="Pfam" id="PF00361">
    <property type="entry name" value="Proton_antipo_M"/>
    <property type="match status" value="1"/>
</dbReference>
<keyword evidence="2 5" id="KW-0812">Transmembrane</keyword>
<feature type="transmembrane region" description="Helical" evidence="5">
    <location>
        <begin position="115"/>
        <end position="132"/>
    </location>
</feature>
<evidence type="ECO:0000313" key="10">
    <source>
        <dbReference type="Proteomes" id="UP000050497"/>
    </source>
</evidence>
<feature type="transmembrane region" description="Helical" evidence="5">
    <location>
        <begin position="138"/>
        <end position="157"/>
    </location>
</feature>
<dbReference type="EMBL" id="LJSX01000002">
    <property type="protein sequence ID" value="KPQ12431.1"/>
    <property type="molecule type" value="Genomic_DNA"/>
</dbReference>
<keyword evidence="3 5" id="KW-1133">Transmembrane helix</keyword>
<dbReference type="HAMAP" id="MF_00445">
    <property type="entry name" value="NDH1_NuoN_1"/>
    <property type="match status" value="1"/>
</dbReference>
<dbReference type="GO" id="GO:0042773">
    <property type="term" value="P:ATP synthesis coupled electron transport"/>
    <property type="evidence" value="ECO:0007669"/>
    <property type="project" value="InterPro"/>
</dbReference>
<dbReference type="PATRIC" id="fig|1653334.4.peg.990"/>
<dbReference type="RefSeq" id="WP_074445054.1">
    <property type="nucleotide sequence ID" value="NZ_FMBM01000002.1"/>
</dbReference>
<comment type="function">
    <text evidence="5">NDH-1 shuttles electrons from NADH, via FMN and iron-sulfur (Fe-S) centers, to quinones in the respiratory chain. The immediate electron acceptor for the enzyme in this species is believed to be ubiquinone. Couples the redox reaction to proton translocation (for every two electrons transferred, four hydrogen ions are translocated across the cytoplasmic membrane), and thus conserves the redox energy in a proton gradient.</text>
</comment>